<dbReference type="OrthoDB" id="10254377at2759"/>
<keyword evidence="3" id="KW-1185">Reference proteome</keyword>
<dbReference type="AlphaFoldDB" id="A0A0C3Q5C9"/>
<sequence>MGEPPIRPSTDGNSVSALSLNPPASYHSNQPMLPDLSSPSRPSDVSMSTISPMQLPNTSGHPTTSGLSQLHDLQATILAQAKPTVHLKSTTVAAAAGPTLPMHQSAISRALVNTMGRLGRWKRVLHGRSAVGVAACNDPAAFDLDWGSDSDREFGSIRPPAGASPNQRGTAFPSHTIPSSPPQRRLLGGSGWSTLSAKQAKKVGAEEEDEVVDEITREAAAGGSASSSTSQAVVPVRRLLRTASAIPLNPKLLAEMAPTRS</sequence>
<evidence type="ECO:0000313" key="2">
    <source>
        <dbReference type="EMBL" id="KIO18751.1"/>
    </source>
</evidence>
<dbReference type="EMBL" id="KN823263">
    <property type="protein sequence ID" value="KIO18751.1"/>
    <property type="molecule type" value="Genomic_DNA"/>
</dbReference>
<evidence type="ECO:0000313" key="3">
    <source>
        <dbReference type="Proteomes" id="UP000054248"/>
    </source>
</evidence>
<feature type="compositionally biased region" description="Polar residues" evidence="1">
    <location>
        <begin position="10"/>
        <end position="19"/>
    </location>
</feature>
<feature type="region of interest" description="Disordered" evidence="1">
    <location>
        <begin position="1"/>
        <end position="67"/>
    </location>
</feature>
<dbReference type="STRING" id="1051891.A0A0C3Q5C9"/>
<feature type="compositionally biased region" description="Low complexity" evidence="1">
    <location>
        <begin position="219"/>
        <end position="232"/>
    </location>
</feature>
<proteinExistence type="predicted"/>
<name>A0A0C3Q5C9_9AGAM</name>
<reference evidence="2 3" key="1">
    <citation type="submission" date="2014-04" db="EMBL/GenBank/DDBJ databases">
        <authorList>
            <consortium name="DOE Joint Genome Institute"/>
            <person name="Kuo A."/>
            <person name="Girlanda M."/>
            <person name="Perotto S."/>
            <person name="Kohler A."/>
            <person name="Nagy L.G."/>
            <person name="Floudas D."/>
            <person name="Copeland A."/>
            <person name="Barry K.W."/>
            <person name="Cichocki N."/>
            <person name="Veneault-Fourrey C."/>
            <person name="LaButti K."/>
            <person name="Lindquist E.A."/>
            <person name="Lipzen A."/>
            <person name="Lundell T."/>
            <person name="Morin E."/>
            <person name="Murat C."/>
            <person name="Sun H."/>
            <person name="Tunlid A."/>
            <person name="Henrissat B."/>
            <person name="Grigoriev I.V."/>
            <person name="Hibbett D.S."/>
            <person name="Martin F."/>
            <person name="Nordberg H.P."/>
            <person name="Cantor M.N."/>
            <person name="Hua S.X."/>
        </authorList>
    </citation>
    <scope>NUCLEOTIDE SEQUENCE [LARGE SCALE GENOMIC DNA]</scope>
    <source>
        <strain evidence="2 3">MUT 4182</strain>
    </source>
</reference>
<feature type="compositionally biased region" description="Low complexity" evidence="1">
    <location>
        <begin position="31"/>
        <end position="48"/>
    </location>
</feature>
<feature type="region of interest" description="Disordered" evidence="1">
    <location>
        <begin position="152"/>
        <end position="232"/>
    </location>
</feature>
<gene>
    <name evidence="2" type="ORF">M407DRAFT_31585</name>
</gene>
<protein>
    <submittedName>
        <fullName evidence="2">Uncharacterized protein</fullName>
    </submittedName>
</protein>
<reference evidence="3" key="2">
    <citation type="submission" date="2015-01" db="EMBL/GenBank/DDBJ databases">
        <title>Evolutionary Origins and Diversification of the Mycorrhizal Mutualists.</title>
        <authorList>
            <consortium name="DOE Joint Genome Institute"/>
            <consortium name="Mycorrhizal Genomics Consortium"/>
            <person name="Kohler A."/>
            <person name="Kuo A."/>
            <person name="Nagy L.G."/>
            <person name="Floudas D."/>
            <person name="Copeland A."/>
            <person name="Barry K.W."/>
            <person name="Cichocki N."/>
            <person name="Veneault-Fourrey C."/>
            <person name="LaButti K."/>
            <person name="Lindquist E.A."/>
            <person name="Lipzen A."/>
            <person name="Lundell T."/>
            <person name="Morin E."/>
            <person name="Murat C."/>
            <person name="Riley R."/>
            <person name="Ohm R."/>
            <person name="Sun H."/>
            <person name="Tunlid A."/>
            <person name="Henrissat B."/>
            <person name="Grigoriev I.V."/>
            <person name="Hibbett D.S."/>
            <person name="Martin F."/>
        </authorList>
    </citation>
    <scope>NUCLEOTIDE SEQUENCE [LARGE SCALE GENOMIC DNA]</scope>
    <source>
        <strain evidence="3">MUT 4182</strain>
    </source>
</reference>
<dbReference type="Proteomes" id="UP000054248">
    <property type="component" value="Unassembled WGS sequence"/>
</dbReference>
<evidence type="ECO:0000256" key="1">
    <source>
        <dbReference type="SAM" id="MobiDB-lite"/>
    </source>
</evidence>
<organism evidence="2 3">
    <name type="scientific">Tulasnella calospora MUT 4182</name>
    <dbReference type="NCBI Taxonomy" id="1051891"/>
    <lineage>
        <taxon>Eukaryota</taxon>
        <taxon>Fungi</taxon>
        <taxon>Dikarya</taxon>
        <taxon>Basidiomycota</taxon>
        <taxon>Agaricomycotina</taxon>
        <taxon>Agaricomycetes</taxon>
        <taxon>Cantharellales</taxon>
        <taxon>Tulasnellaceae</taxon>
        <taxon>Tulasnella</taxon>
    </lineage>
</organism>
<accession>A0A0C3Q5C9</accession>
<dbReference type="HOGENOM" id="CLU_1066304_0_0_1"/>
<feature type="compositionally biased region" description="Polar residues" evidence="1">
    <location>
        <begin position="49"/>
        <end position="67"/>
    </location>
</feature>